<evidence type="ECO:0000259" key="1">
    <source>
        <dbReference type="Pfam" id="PF13843"/>
    </source>
</evidence>
<feature type="domain" description="PiggyBac transposable element-derived protein" evidence="1">
    <location>
        <begin position="7"/>
        <end position="65"/>
    </location>
</feature>
<dbReference type="Proteomes" id="UP001159363">
    <property type="component" value="Chromosome X"/>
</dbReference>
<name>A0ABQ9HSB5_9NEOP</name>
<protein>
    <recommendedName>
        <fullName evidence="1">PiggyBac transposable element-derived protein domain-containing protein</fullName>
    </recommendedName>
</protein>
<dbReference type="Pfam" id="PF13843">
    <property type="entry name" value="DDE_Tnp_1_7"/>
    <property type="match status" value="1"/>
</dbReference>
<comment type="caution">
    <text evidence="2">The sequence shown here is derived from an EMBL/GenBank/DDBJ whole genome shotgun (WGS) entry which is preliminary data.</text>
</comment>
<proteinExistence type="predicted"/>
<gene>
    <name evidence="2" type="ORF">PR048_013203</name>
</gene>
<evidence type="ECO:0000313" key="3">
    <source>
        <dbReference type="Proteomes" id="UP001159363"/>
    </source>
</evidence>
<dbReference type="EMBL" id="JARBHB010000004">
    <property type="protein sequence ID" value="KAJ8886989.1"/>
    <property type="molecule type" value="Genomic_DNA"/>
</dbReference>
<sequence length="67" mass="7777">MTLFDEERKLTKPTQSVLHLTVLISGSNRNIKTDNWFSSVELVSELGRRQFTYTGTLKNKKEVSKQF</sequence>
<accession>A0ABQ9HSB5</accession>
<reference evidence="2 3" key="1">
    <citation type="submission" date="2023-02" db="EMBL/GenBank/DDBJ databases">
        <title>LHISI_Scaffold_Assembly.</title>
        <authorList>
            <person name="Stuart O.P."/>
            <person name="Cleave R."/>
            <person name="Magrath M.J.L."/>
            <person name="Mikheyev A.S."/>
        </authorList>
    </citation>
    <scope>NUCLEOTIDE SEQUENCE [LARGE SCALE GENOMIC DNA]</scope>
    <source>
        <strain evidence="2">Daus_M_001</strain>
        <tissue evidence="2">Leg muscle</tissue>
    </source>
</reference>
<evidence type="ECO:0000313" key="2">
    <source>
        <dbReference type="EMBL" id="KAJ8886989.1"/>
    </source>
</evidence>
<keyword evidence="3" id="KW-1185">Reference proteome</keyword>
<organism evidence="2 3">
    <name type="scientific">Dryococelus australis</name>
    <dbReference type="NCBI Taxonomy" id="614101"/>
    <lineage>
        <taxon>Eukaryota</taxon>
        <taxon>Metazoa</taxon>
        <taxon>Ecdysozoa</taxon>
        <taxon>Arthropoda</taxon>
        <taxon>Hexapoda</taxon>
        <taxon>Insecta</taxon>
        <taxon>Pterygota</taxon>
        <taxon>Neoptera</taxon>
        <taxon>Polyneoptera</taxon>
        <taxon>Phasmatodea</taxon>
        <taxon>Verophasmatodea</taxon>
        <taxon>Anareolatae</taxon>
        <taxon>Phasmatidae</taxon>
        <taxon>Eurycanthinae</taxon>
        <taxon>Dryococelus</taxon>
    </lineage>
</organism>
<dbReference type="InterPro" id="IPR029526">
    <property type="entry name" value="PGBD"/>
</dbReference>